<gene>
    <name evidence="2" type="ORF">GCM10011482_11520</name>
</gene>
<dbReference type="PANTHER" id="PTHR43677">
    <property type="entry name" value="SHORT-CHAIN DEHYDROGENASE/REDUCTASE"/>
    <property type="match status" value="1"/>
</dbReference>
<evidence type="ECO:0000313" key="3">
    <source>
        <dbReference type="Proteomes" id="UP000622610"/>
    </source>
</evidence>
<dbReference type="InterPro" id="IPR036291">
    <property type="entry name" value="NAD(P)-bd_dom_sf"/>
</dbReference>
<evidence type="ECO:0000313" key="2">
    <source>
        <dbReference type="EMBL" id="GGI65498.1"/>
    </source>
</evidence>
<dbReference type="Gene3D" id="3.90.180.10">
    <property type="entry name" value="Medium-chain alcohol dehydrogenases, catalytic domain"/>
    <property type="match status" value="1"/>
</dbReference>
<reference evidence="2" key="2">
    <citation type="submission" date="2020-09" db="EMBL/GenBank/DDBJ databases">
        <authorList>
            <person name="Sun Q."/>
            <person name="Sedlacek I."/>
        </authorList>
    </citation>
    <scope>NUCLEOTIDE SEQUENCE</scope>
    <source>
        <strain evidence="2">CCM 8433</strain>
    </source>
</reference>
<proteinExistence type="predicted"/>
<dbReference type="InterPro" id="IPR013154">
    <property type="entry name" value="ADH-like_N"/>
</dbReference>
<dbReference type="SMART" id="SM00829">
    <property type="entry name" value="PKS_ER"/>
    <property type="match status" value="1"/>
</dbReference>
<dbReference type="SUPFAM" id="SSF51735">
    <property type="entry name" value="NAD(P)-binding Rossmann-fold domains"/>
    <property type="match status" value="1"/>
</dbReference>
<evidence type="ECO:0000259" key="1">
    <source>
        <dbReference type="SMART" id="SM00829"/>
    </source>
</evidence>
<keyword evidence="3" id="KW-1185">Reference proteome</keyword>
<dbReference type="InterPro" id="IPR013149">
    <property type="entry name" value="ADH-like_C"/>
</dbReference>
<dbReference type="InterPro" id="IPR051397">
    <property type="entry name" value="Zn-ADH-like_protein"/>
</dbReference>
<dbReference type="EMBL" id="BMDT01000004">
    <property type="protein sequence ID" value="GGI65498.1"/>
    <property type="molecule type" value="Genomic_DNA"/>
</dbReference>
<name>A0A917JE13_9ENTE</name>
<dbReference type="RefSeq" id="WP_188367337.1">
    <property type="nucleotide sequence ID" value="NZ_BMDT01000004.1"/>
</dbReference>
<organism evidence="2 3">
    <name type="scientific">Enterococcus alcedinis</name>
    <dbReference type="NCBI Taxonomy" id="1274384"/>
    <lineage>
        <taxon>Bacteria</taxon>
        <taxon>Bacillati</taxon>
        <taxon>Bacillota</taxon>
        <taxon>Bacilli</taxon>
        <taxon>Lactobacillales</taxon>
        <taxon>Enterococcaceae</taxon>
        <taxon>Enterococcus</taxon>
    </lineage>
</organism>
<dbReference type="GO" id="GO:0043957">
    <property type="term" value="F:acryloyl-CoA reductase (NADPH) activity"/>
    <property type="evidence" value="ECO:0007669"/>
    <property type="project" value="TreeGrafter"/>
</dbReference>
<reference evidence="2" key="1">
    <citation type="journal article" date="2014" name="Int. J. Syst. Evol. Microbiol.">
        <title>Complete genome sequence of Corynebacterium casei LMG S-19264T (=DSM 44701T), isolated from a smear-ripened cheese.</title>
        <authorList>
            <consortium name="US DOE Joint Genome Institute (JGI-PGF)"/>
            <person name="Walter F."/>
            <person name="Albersmeier A."/>
            <person name="Kalinowski J."/>
            <person name="Ruckert C."/>
        </authorList>
    </citation>
    <scope>NUCLEOTIDE SEQUENCE</scope>
    <source>
        <strain evidence="2">CCM 8433</strain>
    </source>
</reference>
<dbReference type="SUPFAM" id="SSF50129">
    <property type="entry name" value="GroES-like"/>
    <property type="match status" value="1"/>
</dbReference>
<dbReference type="Pfam" id="PF00107">
    <property type="entry name" value="ADH_zinc_N"/>
    <property type="match status" value="1"/>
</dbReference>
<dbReference type="InterPro" id="IPR014188">
    <property type="entry name" value="Acrylyl-CoA_reductase_AcuI"/>
</dbReference>
<dbReference type="InterPro" id="IPR011032">
    <property type="entry name" value="GroES-like_sf"/>
</dbReference>
<feature type="domain" description="Enoyl reductase (ER)" evidence="1">
    <location>
        <begin position="19"/>
        <end position="323"/>
    </location>
</feature>
<protein>
    <submittedName>
        <fullName evidence="2">Alcohol dehydrogenase</fullName>
    </submittedName>
</protein>
<dbReference type="AlphaFoldDB" id="A0A917JE13"/>
<sequence>MSNFIAFEVNHEDHIFARGLIKKQREPLKDGHVEIRVRYSDINYKDALAASKNGGVIRQYPMVPGIDLAGEIVQSTNEQFPVGTEVLVTGYGLGVNQPGGFSQYQQVPIEWLVEIPKPLNVKSAMTYGTAGFTAALAVTALEEKNYAKDAAIYVTGASGGVGSIAIALLNRLGYTNIVAVSRKQSDWLFELGATKIVNPADLIPPAVKPLARQIATAVIDTVGGALLSALLPQLAYNGSAYLCGNASGIELDVTVLPFILRGIQVTGIDSVAVNQTTRQKIWQLLAEHQTLLADLKIQEVLLSDLDETINALLDGKHEGRTIVKMEV</sequence>
<dbReference type="Pfam" id="PF08240">
    <property type="entry name" value="ADH_N"/>
    <property type="match status" value="1"/>
</dbReference>
<comment type="caution">
    <text evidence="2">The sequence shown here is derived from an EMBL/GenBank/DDBJ whole genome shotgun (WGS) entry which is preliminary data.</text>
</comment>
<dbReference type="NCBIfam" id="TIGR02823">
    <property type="entry name" value="oxido_YhdH"/>
    <property type="match status" value="1"/>
</dbReference>
<dbReference type="Proteomes" id="UP000622610">
    <property type="component" value="Unassembled WGS sequence"/>
</dbReference>
<dbReference type="CDD" id="cd05280">
    <property type="entry name" value="MDR_yhdh_yhfp"/>
    <property type="match status" value="1"/>
</dbReference>
<dbReference type="PANTHER" id="PTHR43677:SF1">
    <property type="entry name" value="ACRYLYL-COA REDUCTASE ACUI-RELATED"/>
    <property type="match status" value="1"/>
</dbReference>
<dbReference type="InterPro" id="IPR020843">
    <property type="entry name" value="ER"/>
</dbReference>
<accession>A0A917JE13</accession>
<dbReference type="Gene3D" id="3.40.50.720">
    <property type="entry name" value="NAD(P)-binding Rossmann-like Domain"/>
    <property type="match status" value="1"/>
</dbReference>